<keyword evidence="1" id="KW-0812">Transmembrane</keyword>
<reference evidence="2" key="1">
    <citation type="submission" date="2017-07" db="EMBL/GenBank/DDBJ databases">
        <title>Taro Niue Genome Assembly and Annotation.</title>
        <authorList>
            <person name="Atibalentja N."/>
            <person name="Keating K."/>
            <person name="Fields C.J."/>
        </authorList>
    </citation>
    <scope>NUCLEOTIDE SEQUENCE</scope>
    <source>
        <strain evidence="2">Niue_2</strain>
        <tissue evidence="2">Leaf</tissue>
    </source>
</reference>
<keyword evidence="1" id="KW-1133">Transmembrane helix</keyword>
<protein>
    <submittedName>
        <fullName evidence="2">Uncharacterized protein</fullName>
    </submittedName>
</protein>
<feature type="transmembrane region" description="Helical" evidence="1">
    <location>
        <begin position="34"/>
        <end position="53"/>
    </location>
</feature>
<comment type="caution">
    <text evidence="2">The sequence shown here is derived from an EMBL/GenBank/DDBJ whole genome shotgun (WGS) entry which is preliminary data.</text>
</comment>
<accession>A0A843XKI7</accession>
<name>A0A843XKI7_COLES</name>
<dbReference type="AlphaFoldDB" id="A0A843XKI7"/>
<proteinExistence type="predicted"/>
<evidence type="ECO:0000256" key="1">
    <source>
        <dbReference type="SAM" id="Phobius"/>
    </source>
</evidence>
<evidence type="ECO:0000313" key="3">
    <source>
        <dbReference type="Proteomes" id="UP000652761"/>
    </source>
</evidence>
<gene>
    <name evidence="2" type="ORF">Taro_053286</name>
</gene>
<dbReference type="Proteomes" id="UP000652761">
    <property type="component" value="Unassembled WGS sequence"/>
</dbReference>
<keyword evidence="1" id="KW-0472">Membrane</keyword>
<organism evidence="2 3">
    <name type="scientific">Colocasia esculenta</name>
    <name type="common">Wild taro</name>
    <name type="synonym">Arum esculentum</name>
    <dbReference type="NCBI Taxonomy" id="4460"/>
    <lineage>
        <taxon>Eukaryota</taxon>
        <taxon>Viridiplantae</taxon>
        <taxon>Streptophyta</taxon>
        <taxon>Embryophyta</taxon>
        <taxon>Tracheophyta</taxon>
        <taxon>Spermatophyta</taxon>
        <taxon>Magnoliopsida</taxon>
        <taxon>Liliopsida</taxon>
        <taxon>Araceae</taxon>
        <taxon>Aroideae</taxon>
        <taxon>Colocasieae</taxon>
        <taxon>Colocasia</taxon>
    </lineage>
</organism>
<sequence length="205" mass="22093">MAATVGVKEEAEQVGGLELQDVVAWGCGLCQGRLLAAAAAAAAAVVAVAGIVAGRAGTTVVAVVAIVVVAVVAAAIAFAVAVIASDPAGPLRGKAILRWRDLRVLALVLERVLTLRRLLFVVVPRLLRLLSVWRPTYRALGVADYTDLLIGIQTRYYEELSSSGRPEEVKEVSLIISRTRRECDRERRRDKRRVSHGDCVISFRI</sequence>
<keyword evidence="3" id="KW-1185">Reference proteome</keyword>
<dbReference type="EMBL" id="NMUH01009657">
    <property type="protein sequence ID" value="MQM20268.1"/>
    <property type="molecule type" value="Genomic_DNA"/>
</dbReference>
<evidence type="ECO:0000313" key="2">
    <source>
        <dbReference type="EMBL" id="MQM20268.1"/>
    </source>
</evidence>
<feature type="transmembrane region" description="Helical" evidence="1">
    <location>
        <begin position="60"/>
        <end position="84"/>
    </location>
</feature>